<feature type="transmembrane region" description="Helical" evidence="3">
    <location>
        <begin position="33"/>
        <end position="53"/>
    </location>
</feature>
<dbReference type="Pfam" id="PF07690">
    <property type="entry name" value="MFS_1"/>
    <property type="match status" value="1"/>
</dbReference>
<feature type="transmembrane region" description="Helical" evidence="3">
    <location>
        <begin position="315"/>
        <end position="339"/>
    </location>
</feature>
<feature type="transmembrane region" description="Helical" evidence="3">
    <location>
        <begin position="291"/>
        <end position="309"/>
    </location>
</feature>
<keyword evidence="5" id="KW-1185">Reference proteome</keyword>
<dbReference type="GO" id="GO:0008028">
    <property type="term" value="F:monocarboxylic acid transmembrane transporter activity"/>
    <property type="evidence" value="ECO:0007669"/>
    <property type="project" value="TreeGrafter"/>
</dbReference>
<accession>A0A8J1UK73</accession>
<dbReference type="OrthoDB" id="10016898at2759"/>
<dbReference type="Proteomes" id="UP000749559">
    <property type="component" value="Unassembled WGS sequence"/>
</dbReference>
<keyword evidence="3" id="KW-1133">Transmembrane helix</keyword>
<proteinExistence type="predicted"/>
<dbReference type="SUPFAM" id="SSF103473">
    <property type="entry name" value="MFS general substrate transporter"/>
    <property type="match status" value="1"/>
</dbReference>
<protein>
    <submittedName>
        <fullName evidence="4">Uncharacterized protein</fullName>
    </submittedName>
</protein>
<dbReference type="PANTHER" id="PTHR11360:SF172">
    <property type="entry name" value="MAJOR FACILITATOR SUPERFAMILY (MFS) PROFILE DOMAIN-CONTAINING PROTEIN"/>
    <property type="match status" value="1"/>
</dbReference>
<dbReference type="PROSITE" id="PS50850">
    <property type="entry name" value="MFS"/>
    <property type="match status" value="1"/>
</dbReference>
<evidence type="ECO:0000256" key="1">
    <source>
        <dbReference type="ARBA" id="ARBA00004141"/>
    </source>
</evidence>
<dbReference type="AlphaFoldDB" id="A0A8J1UK73"/>
<evidence type="ECO:0000313" key="4">
    <source>
        <dbReference type="EMBL" id="CAH1794190.1"/>
    </source>
</evidence>
<dbReference type="InterPro" id="IPR020846">
    <property type="entry name" value="MFS_dom"/>
</dbReference>
<organism evidence="4 5">
    <name type="scientific">Owenia fusiformis</name>
    <name type="common">Polychaete worm</name>
    <dbReference type="NCBI Taxonomy" id="6347"/>
    <lineage>
        <taxon>Eukaryota</taxon>
        <taxon>Metazoa</taxon>
        <taxon>Spiralia</taxon>
        <taxon>Lophotrochozoa</taxon>
        <taxon>Annelida</taxon>
        <taxon>Polychaeta</taxon>
        <taxon>Sedentaria</taxon>
        <taxon>Canalipalpata</taxon>
        <taxon>Sabellida</taxon>
        <taxon>Oweniida</taxon>
        <taxon>Oweniidae</taxon>
        <taxon>Owenia</taxon>
    </lineage>
</organism>
<feature type="region of interest" description="Disordered" evidence="2">
    <location>
        <begin position="155"/>
        <end position="192"/>
    </location>
</feature>
<feature type="transmembrane region" description="Helical" evidence="3">
    <location>
        <begin position="59"/>
        <end position="81"/>
    </location>
</feature>
<reference evidence="4" key="1">
    <citation type="submission" date="2022-03" db="EMBL/GenBank/DDBJ databases">
        <authorList>
            <person name="Martin C."/>
        </authorList>
    </citation>
    <scope>NUCLEOTIDE SEQUENCE</scope>
</reference>
<feature type="transmembrane region" description="Helical" evidence="3">
    <location>
        <begin position="385"/>
        <end position="405"/>
    </location>
</feature>
<dbReference type="EMBL" id="CAIIXF020000009">
    <property type="protein sequence ID" value="CAH1794190.1"/>
    <property type="molecule type" value="Genomic_DNA"/>
</dbReference>
<dbReference type="InterPro" id="IPR011701">
    <property type="entry name" value="MFS"/>
</dbReference>
<feature type="transmembrane region" description="Helical" evidence="3">
    <location>
        <begin position="6"/>
        <end position="26"/>
    </location>
</feature>
<name>A0A8J1UK73_OWEFU</name>
<evidence type="ECO:0000256" key="2">
    <source>
        <dbReference type="SAM" id="MobiDB-lite"/>
    </source>
</evidence>
<keyword evidence="3" id="KW-0472">Membrane</keyword>
<dbReference type="GO" id="GO:0016020">
    <property type="term" value="C:membrane"/>
    <property type="evidence" value="ECO:0007669"/>
    <property type="project" value="UniProtKB-SubCell"/>
</dbReference>
<comment type="caution">
    <text evidence="4">The sequence shown here is derived from an EMBL/GenBank/DDBJ whole genome shotgun (WGS) entry which is preliminary data.</text>
</comment>
<evidence type="ECO:0000256" key="3">
    <source>
        <dbReference type="SAM" id="Phobius"/>
    </source>
</evidence>
<dbReference type="PANTHER" id="PTHR11360">
    <property type="entry name" value="MONOCARBOXYLATE TRANSPORTER"/>
    <property type="match status" value="1"/>
</dbReference>
<feature type="transmembrane region" description="Helical" evidence="3">
    <location>
        <begin position="351"/>
        <end position="373"/>
    </location>
</feature>
<keyword evidence="3" id="KW-0812">Transmembrane</keyword>
<comment type="subcellular location">
    <subcellularLocation>
        <location evidence="1">Membrane</location>
        <topology evidence="1">Multi-pass membrane protein</topology>
    </subcellularLocation>
</comment>
<feature type="transmembrane region" description="Helical" evidence="3">
    <location>
        <begin position="262"/>
        <end position="284"/>
    </location>
</feature>
<dbReference type="Gene3D" id="1.20.1250.20">
    <property type="entry name" value="MFS general substrate transporter like domains"/>
    <property type="match status" value="2"/>
</dbReference>
<gene>
    <name evidence="4" type="ORF">OFUS_LOCUS18937</name>
</gene>
<feature type="transmembrane region" description="Helical" evidence="3">
    <location>
        <begin position="219"/>
        <end position="242"/>
    </location>
</feature>
<dbReference type="InterPro" id="IPR050327">
    <property type="entry name" value="Proton-linked_MCT"/>
</dbReference>
<dbReference type="InterPro" id="IPR036259">
    <property type="entry name" value="MFS_trans_sf"/>
</dbReference>
<evidence type="ECO:0000313" key="5">
    <source>
        <dbReference type="Proteomes" id="UP000749559"/>
    </source>
</evidence>
<sequence length="466" mass="51156">METIGFIGSLAGFLLYVIAPLALFLNAKIGTRFTALLGVIISSAGLVGAAWSTEIWHLFLTYSVLFGVGASLSTHPSFLLVGEYFPRNNKYHIAATSMEAIGGALGHVIIQPLSEIFIQHYGWSTTFLIFGVTEFIVGTVTCATFRPCSTSGNTETTALLDDSPEENSPIESTELSPVDKTTKDANTFSSESEKHVINENHDNVDDKQMTPGTLPFNGYSILMLFVVLWLIGCFSTSLAYYAHSIVIVKYMEKSLNIDSWRGALTIVWLGIGEIITRLVTCIFGDRIKGRLFWLYVFCNIALVLDNVAGLSGRDFMHMSIFTSVMGLAAGPMWAAWYGACGDVLFGQHIPLLFTLTRSMNGIGLGLGPLIAGVIYESTGSYRNVFFLNCGLYGAAAIFFLLLIILQRHLYPDYTYGGEYFNLAVKSDRKNNNAGTSNNTDDNSRPHIQMDPVLTLSSKKSPYEKLE</sequence>